<name>A0A8J8MM56_9FIRM</name>
<dbReference type="InterPro" id="IPR002986">
    <property type="entry name" value="DAP_deCOOHase_LysA"/>
</dbReference>
<dbReference type="Gene3D" id="3.20.20.10">
    <property type="entry name" value="Alanine racemase"/>
    <property type="match status" value="1"/>
</dbReference>
<dbReference type="SUPFAM" id="SSF50621">
    <property type="entry name" value="Alanine racemase C-terminal domain-like"/>
    <property type="match status" value="1"/>
</dbReference>
<dbReference type="InterPro" id="IPR036736">
    <property type="entry name" value="ACP-like_sf"/>
</dbReference>
<protein>
    <recommendedName>
        <fullName evidence="5">Diaminopimelate decarboxylase</fullName>
        <ecNumber evidence="5">4.1.1.20</ecNumber>
    </recommendedName>
</protein>
<dbReference type="RefSeq" id="WP_212694525.1">
    <property type="nucleotide sequence ID" value="NZ_CP058649.1"/>
</dbReference>
<dbReference type="InterPro" id="IPR022644">
    <property type="entry name" value="De-COase2_N"/>
</dbReference>
<evidence type="ECO:0000313" key="8">
    <source>
        <dbReference type="EMBL" id="QUI23838.1"/>
    </source>
</evidence>
<evidence type="ECO:0000256" key="4">
    <source>
        <dbReference type="ARBA" id="ARBA00023239"/>
    </source>
</evidence>
<evidence type="ECO:0000259" key="7">
    <source>
        <dbReference type="PROSITE" id="PS50075"/>
    </source>
</evidence>
<proteinExistence type="predicted"/>
<dbReference type="PRINTS" id="PR01179">
    <property type="entry name" value="ODADCRBXLASE"/>
</dbReference>
<keyword evidence="3 6" id="KW-0663">Pyridoxal phosphate</keyword>
<dbReference type="PROSITE" id="PS50075">
    <property type="entry name" value="CARRIER"/>
    <property type="match status" value="1"/>
</dbReference>
<evidence type="ECO:0000313" key="9">
    <source>
        <dbReference type="Proteomes" id="UP000683246"/>
    </source>
</evidence>
<dbReference type="GO" id="GO:0008836">
    <property type="term" value="F:diaminopimelate decarboxylase activity"/>
    <property type="evidence" value="ECO:0007669"/>
    <property type="project" value="UniProtKB-UniRule"/>
</dbReference>
<dbReference type="SUPFAM" id="SSF47336">
    <property type="entry name" value="ACP-like"/>
    <property type="match status" value="1"/>
</dbReference>
<dbReference type="EMBL" id="CP058649">
    <property type="protein sequence ID" value="QUI23838.1"/>
    <property type="molecule type" value="Genomic_DNA"/>
</dbReference>
<dbReference type="SUPFAM" id="SSF51419">
    <property type="entry name" value="PLP-binding barrel"/>
    <property type="match status" value="1"/>
</dbReference>
<keyword evidence="4 8" id="KW-0456">Lyase</keyword>
<accession>A0A8J8MM56</accession>
<evidence type="ECO:0000256" key="3">
    <source>
        <dbReference type="ARBA" id="ARBA00022898"/>
    </source>
</evidence>
<organism evidence="8 9">
    <name type="scientific">Vallitalea pronyensis</name>
    <dbReference type="NCBI Taxonomy" id="1348613"/>
    <lineage>
        <taxon>Bacteria</taxon>
        <taxon>Bacillati</taxon>
        <taxon>Bacillota</taxon>
        <taxon>Clostridia</taxon>
        <taxon>Lachnospirales</taxon>
        <taxon>Vallitaleaceae</taxon>
        <taxon>Vallitalea</taxon>
    </lineage>
</organism>
<dbReference type="InterPro" id="IPR000183">
    <property type="entry name" value="Orn/DAP/Arg_de-COase"/>
</dbReference>
<dbReference type="InterPro" id="IPR009081">
    <property type="entry name" value="PP-bd_ACP"/>
</dbReference>
<evidence type="ECO:0000256" key="2">
    <source>
        <dbReference type="ARBA" id="ARBA00022793"/>
    </source>
</evidence>
<evidence type="ECO:0000256" key="5">
    <source>
        <dbReference type="NCBIfam" id="TIGR01048"/>
    </source>
</evidence>
<dbReference type="Proteomes" id="UP000683246">
    <property type="component" value="Chromosome"/>
</dbReference>
<dbReference type="KEGG" id="vpy:HZI73_16735"/>
<comment type="cofactor">
    <cofactor evidence="1 6">
        <name>pyridoxal 5'-phosphate</name>
        <dbReference type="ChEBI" id="CHEBI:597326"/>
    </cofactor>
</comment>
<evidence type="ECO:0000256" key="6">
    <source>
        <dbReference type="PIRSR" id="PIRSR600183-50"/>
    </source>
</evidence>
<dbReference type="InterPro" id="IPR009006">
    <property type="entry name" value="Ala_racemase/Decarboxylase_C"/>
</dbReference>
<dbReference type="Gene3D" id="2.40.37.10">
    <property type="entry name" value="Lyase, Ornithine Decarboxylase, Chain A, domain 1"/>
    <property type="match status" value="1"/>
</dbReference>
<sequence>MSKKEILLSLTKKYGTPLYAYDLSIIRRQITTLKEILPVGFLLFYSIKANPNLGITTFVKDYVTGAEIASEGELYTAIYSGISPQQIIFVGPGKTQQELEYAIKNNILCIVVESISELKIINSISKTIGKKTSIALRINPKKELDGARIKMGGISKQFGIDEEKLDEVFKIMMTLENIEFEGIHVYVGTQILDTDNIIQNFRNILELAKSIQSIYNVKLKVVDFGGGFGIPYFSKEMPLNIISLRDGLQQVYDKYKKEFSSSTRFIVESGRFIMAESGCYLTKVLYKKESRGKTYLVTNGGANHHSSAAGIGRFVRHNFPIDIIQTHDNDLVKRVDIVGPLCTPSDVIAQNIELPEAKEGDTIAIMKSGAYGLTASMTYFLSHNHPAEVAYEKNSSYLIRERGKKEFLIENQYVIENYCVKKGGNMKNIELKVKNILGSVIQFQTDIEKINVEDDLFSLGMDSMNILKVIIEIESEFDFIFNDDELTADNFRQIKCIAENIERRIENV</sequence>
<dbReference type="Pfam" id="PF02784">
    <property type="entry name" value="Orn_Arg_deC_N"/>
    <property type="match status" value="1"/>
</dbReference>
<dbReference type="GO" id="GO:0009089">
    <property type="term" value="P:lysine biosynthetic process via diaminopimelate"/>
    <property type="evidence" value="ECO:0007669"/>
    <property type="project" value="UniProtKB-UniRule"/>
</dbReference>
<gene>
    <name evidence="8" type="primary">lysA</name>
    <name evidence="8" type="ORF">HZI73_16735</name>
</gene>
<feature type="domain" description="Carrier" evidence="7">
    <location>
        <begin position="427"/>
        <end position="505"/>
    </location>
</feature>
<keyword evidence="9" id="KW-1185">Reference proteome</keyword>
<reference evidence="8" key="1">
    <citation type="submission" date="2020-07" db="EMBL/GenBank/DDBJ databases">
        <title>Vallitalea pronyensis genome.</title>
        <authorList>
            <person name="Postec A."/>
        </authorList>
    </citation>
    <scope>NUCLEOTIDE SEQUENCE</scope>
    <source>
        <strain evidence="8">FatNI3</strain>
    </source>
</reference>
<dbReference type="AlphaFoldDB" id="A0A8J8MM56"/>
<dbReference type="PANTHER" id="PTHR43727:SF2">
    <property type="entry name" value="GROUP IV DECARBOXYLASE"/>
    <property type="match status" value="1"/>
</dbReference>
<feature type="modified residue" description="N6-(pyridoxal phosphate)lysine" evidence="6">
    <location>
        <position position="48"/>
    </location>
</feature>
<dbReference type="FunFam" id="3.20.20.10:FF:000003">
    <property type="entry name" value="Diaminopimelate decarboxylase"/>
    <property type="match status" value="1"/>
</dbReference>
<keyword evidence="2" id="KW-0210">Decarboxylase</keyword>
<dbReference type="InterPro" id="IPR029066">
    <property type="entry name" value="PLP-binding_barrel"/>
</dbReference>
<evidence type="ECO:0000256" key="1">
    <source>
        <dbReference type="ARBA" id="ARBA00001933"/>
    </source>
</evidence>
<dbReference type="PANTHER" id="PTHR43727">
    <property type="entry name" value="DIAMINOPIMELATE DECARBOXYLASE"/>
    <property type="match status" value="1"/>
</dbReference>
<feature type="active site" description="Proton donor" evidence="6">
    <location>
        <position position="342"/>
    </location>
</feature>
<dbReference type="Pfam" id="PF00550">
    <property type="entry name" value="PP-binding"/>
    <property type="match status" value="1"/>
</dbReference>
<dbReference type="NCBIfam" id="TIGR01048">
    <property type="entry name" value="lysA"/>
    <property type="match status" value="1"/>
</dbReference>
<dbReference type="EC" id="4.1.1.20" evidence="5"/>
<dbReference type="Gene3D" id="1.10.1200.10">
    <property type="entry name" value="ACP-like"/>
    <property type="match status" value="1"/>
</dbReference>